<proteinExistence type="predicted"/>
<reference evidence="1 2" key="1">
    <citation type="submission" date="2016-07" db="EMBL/GenBank/DDBJ databases">
        <title>Pervasive Adenine N6-methylation of Active Genes in Fungi.</title>
        <authorList>
            <consortium name="DOE Joint Genome Institute"/>
            <person name="Mondo S.J."/>
            <person name="Dannebaum R.O."/>
            <person name="Kuo R.C."/>
            <person name="Labutti K."/>
            <person name="Haridas S."/>
            <person name="Kuo A."/>
            <person name="Salamov A."/>
            <person name="Ahrendt S.R."/>
            <person name="Lipzen A."/>
            <person name="Sullivan W."/>
            <person name="Andreopoulos W.B."/>
            <person name="Clum A."/>
            <person name="Lindquist E."/>
            <person name="Daum C."/>
            <person name="Ramamoorthy G.K."/>
            <person name="Gryganskyi A."/>
            <person name="Culley D."/>
            <person name="Magnuson J.K."/>
            <person name="James T.Y."/>
            <person name="O'Malley M.A."/>
            <person name="Stajich J.E."/>
            <person name="Spatafora J.W."/>
            <person name="Visel A."/>
            <person name="Grigoriev I.V."/>
        </authorList>
    </citation>
    <scope>NUCLEOTIDE SEQUENCE [LARGE SCALE GENOMIC DNA]</scope>
    <source>
        <strain evidence="1 2">PL171</strain>
    </source>
</reference>
<feature type="non-terminal residue" evidence="1">
    <location>
        <position position="201"/>
    </location>
</feature>
<keyword evidence="2" id="KW-1185">Reference proteome</keyword>
<comment type="caution">
    <text evidence="1">The sequence shown here is derived from an EMBL/GenBank/DDBJ whole genome shotgun (WGS) entry which is preliminary data.</text>
</comment>
<dbReference type="EMBL" id="MCFL01000016">
    <property type="protein sequence ID" value="ORZ36604.1"/>
    <property type="molecule type" value="Genomic_DNA"/>
</dbReference>
<organism evidence="1 2">
    <name type="scientific">Catenaria anguillulae PL171</name>
    <dbReference type="NCBI Taxonomy" id="765915"/>
    <lineage>
        <taxon>Eukaryota</taxon>
        <taxon>Fungi</taxon>
        <taxon>Fungi incertae sedis</taxon>
        <taxon>Blastocladiomycota</taxon>
        <taxon>Blastocladiomycetes</taxon>
        <taxon>Blastocladiales</taxon>
        <taxon>Catenariaceae</taxon>
        <taxon>Catenaria</taxon>
    </lineage>
</organism>
<dbReference type="AlphaFoldDB" id="A0A1Y2HRN2"/>
<evidence type="ECO:0000313" key="2">
    <source>
        <dbReference type="Proteomes" id="UP000193411"/>
    </source>
</evidence>
<accession>A0A1Y2HRN2</accession>
<gene>
    <name evidence="1" type="ORF">BCR44DRAFT_40327</name>
</gene>
<sequence>MTVPTVSKQLQTRCTPKSYSDLAAIIPSLSTFAAYDVQVVISPKRAPAGSKETSKKTRVVVSLYHSDYLPKELQVTSPTVFETDNDAAFRSALIVQVVFIGPAAVDARLQYGASAPKRLRDGDASYEKLSFEEQAQVVNRLYHWVSRQVKEVAEVSLPWEPLNEELTDGDIGMLQLLAKAAKEKETKIRASDVAMAAACTI</sequence>
<evidence type="ECO:0000313" key="1">
    <source>
        <dbReference type="EMBL" id="ORZ36604.1"/>
    </source>
</evidence>
<name>A0A1Y2HRN2_9FUNG</name>
<dbReference type="Proteomes" id="UP000193411">
    <property type="component" value="Unassembled WGS sequence"/>
</dbReference>
<protein>
    <submittedName>
        <fullName evidence="1">Uncharacterized protein</fullName>
    </submittedName>
</protein>